<dbReference type="KEGG" id="tps:THAPSDRAFT_269792"/>
<dbReference type="STRING" id="35128.B8CCQ1"/>
<dbReference type="GO" id="GO:0005737">
    <property type="term" value="C:cytoplasm"/>
    <property type="evidence" value="ECO:0000318"/>
    <property type="project" value="GO_Central"/>
</dbReference>
<dbReference type="GO" id="GO:0001786">
    <property type="term" value="F:phosphatidylserine binding"/>
    <property type="evidence" value="ECO:0000318"/>
    <property type="project" value="GO_Central"/>
</dbReference>
<dbReference type="SMART" id="SM00335">
    <property type="entry name" value="ANX"/>
    <property type="match status" value="4"/>
</dbReference>
<accession>B8CCQ1</accession>
<dbReference type="SUPFAM" id="SSF47874">
    <property type="entry name" value="Annexin"/>
    <property type="match status" value="1"/>
</dbReference>
<dbReference type="PROSITE" id="PS51897">
    <property type="entry name" value="ANNEXIN_2"/>
    <property type="match status" value="3"/>
</dbReference>
<dbReference type="GeneID" id="7441813"/>
<dbReference type="eggNOG" id="KOG0819">
    <property type="taxonomic scope" value="Eukaryota"/>
</dbReference>
<dbReference type="OMA" id="ASNWVIM"/>
<dbReference type="InterPro" id="IPR037104">
    <property type="entry name" value="Annexin_sf"/>
</dbReference>
<reference evidence="4 5" key="1">
    <citation type="journal article" date="2004" name="Science">
        <title>The genome of the diatom Thalassiosira pseudonana: ecology, evolution, and metabolism.</title>
        <authorList>
            <person name="Armbrust E.V."/>
            <person name="Berges J.A."/>
            <person name="Bowler C."/>
            <person name="Green B.R."/>
            <person name="Martinez D."/>
            <person name="Putnam N.H."/>
            <person name="Zhou S."/>
            <person name="Allen A.E."/>
            <person name="Apt K.E."/>
            <person name="Bechner M."/>
            <person name="Brzezinski M.A."/>
            <person name="Chaal B.K."/>
            <person name="Chiovitti A."/>
            <person name="Davis A.K."/>
            <person name="Demarest M.S."/>
            <person name="Detter J.C."/>
            <person name="Glavina T."/>
            <person name="Goodstein D."/>
            <person name="Hadi M.Z."/>
            <person name="Hellsten U."/>
            <person name="Hildebrand M."/>
            <person name="Jenkins B.D."/>
            <person name="Jurka J."/>
            <person name="Kapitonov V.V."/>
            <person name="Kroger N."/>
            <person name="Lau W.W."/>
            <person name="Lane T.W."/>
            <person name="Larimer F.W."/>
            <person name="Lippmeier J.C."/>
            <person name="Lucas S."/>
            <person name="Medina M."/>
            <person name="Montsant A."/>
            <person name="Obornik M."/>
            <person name="Parker M.S."/>
            <person name="Palenik B."/>
            <person name="Pazour G.J."/>
            <person name="Richardson P.M."/>
            <person name="Rynearson T.A."/>
            <person name="Saito M.A."/>
            <person name="Schwartz D.C."/>
            <person name="Thamatrakoln K."/>
            <person name="Valentin K."/>
            <person name="Vardi A."/>
            <person name="Wilkerson F.P."/>
            <person name="Rokhsar D.S."/>
        </authorList>
    </citation>
    <scope>NUCLEOTIDE SEQUENCE [LARGE SCALE GENOMIC DNA]</scope>
    <source>
        <strain evidence="4 5">CCMP1335</strain>
    </source>
</reference>
<keyword evidence="5" id="KW-1185">Reference proteome</keyword>
<comment type="similarity">
    <text evidence="1">Belongs to the annexin family.</text>
</comment>
<evidence type="ECO:0000256" key="2">
    <source>
        <dbReference type="ARBA" id="ARBA00022737"/>
    </source>
</evidence>
<evidence type="ECO:0000256" key="1">
    <source>
        <dbReference type="ARBA" id="ARBA00007831"/>
    </source>
</evidence>
<proteinExistence type="inferred from homology"/>
<dbReference type="Gene3D" id="1.10.220.10">
    <property type="entry name" value="Annexin"/>
    <property type="match status" value="4"/>
</dbReference>
<dbReference type="Proteomes" id="UP000001449">
    <property type="component" value="Chromosome 14"/>
</dbReference>
<gene>
    <name evidence="4" type="primary">ANX1</name>
    <name evidence="4" type="ORF">THAPSDRAFT_269792</name>
</gene>
<name>B8CCQ1_THAPS</name>
<dbReference type="AlphaFoldDB" id="B8CCQ1"/>
<evidence type="ECO:0000313" key="5">
    <source>
        <dbReference type="Proteomes" id="UP000001449"/>
    </source>
</evidence>
<reference evidence="4 5" key="2">
    <citation type="journal article" date="2008" name="Nature">
        <title>The Phaeodactylum genome reveals the evolutionary history of diatom genomes.</title>
        <authorList>
            <person name="Bowler C."/>
            <person name="Allen A.E."/>
            <person name="Badger J.H."/>
            <person name="Grimwood J."/>
            <person name="Jabbari K."/>
            <person name="Kuo A."/>
            <person name="Maheswari U."/>
            <person name="Martens C."/>
            <person name="Maumus F."/>
            <person name="Otillar R.P."/>
            <person name="Rayko E."/>
            <person name="Salamov A."/>
            <person name="Vandepoele K."/>
            <person name="Beszteri B."/>
            <person name="Gruber A."/>
            <person name="Heijde M."/>
            <person name="Katinka M."/>
            <person name="Mock T."/>
            <person name="Valentin K."/>
            <person name="Verret F."/>
            <person name="Berges J.A."/>
            <person name="Brownlee C."/>
            <person name="Cadoret J.P."/>
            <person name="Chiovitti A."/>
            <person name="Choi C.J."/>
            <person name="Coesel S."/>
            <person name="De Martino A."/>
            <person name="Detter J.C."/>
            <person name="Durkin C."/>
            <person name="Falciatore A."/>
            <person name="Fournet J."/>
            <person name="Haruta M."/>
            <person name="Huysman M.J."/>
            <person name="Jenkins B.D."/>
            <person name="Jiroutova K."/>
            <person name="Jorgensen R.E."/>
            <person name="Joubert Y."/>
            <person name="Kaplan A."/>
            <person name="Kroger N."/>
            <person name="Kroth P.G."/>
            <person name="La Roche J."/>
            <person name="Lindquist E."/>
            <person name="Lommer M."/>
            <person name="Martin-Jezequel V."/>
            <person name="Lopez P.J."/>
            <person name="Lucas S."/>
            <person name="Mangogna M."/>
            <person name="McGinnis K."/>
            <person name="Medlin L.K."/>
            <person name="Montsant A."/>
            <person name="Oudot-Le Secq M.P."/>
            <person name="Napoli C."/>
            <person name="Obornik M."/>
            <person name="Parker M.S."/>
            <person name="Petit J.L."/>
            <person name="Porcel B.M."/>
            <person name="Poulsen N."/>
            <person name="Robison M."/>
            <person name="Rychlewski L."/>
            <person name="Rynearson T.A."/>
            <person name="Schmutz J."/>
            <person name="Shapiro H."/>
            <person name="Siaut M."/>
            <person name="Stanley M."/>
            <person name="Sussman M.R."/>
            <person name="Taylor A.R."/>
            <person name="Vardi A."/>
            <person name="von Dassow P."/>
            <person name="Vyverman W."/>
            <person name="Willis A."/>
            <person name="Wyrwicz L.S."/>
            <person name="Rokhsar D.S."/>
            <person name="Weissenbach J."/>
            <person name="Armbrust E.V."/>
            <person name="Green B.R."/>
            <person name="Van de Peer Y."/>
            <person name="Grigoriev I.V."/>
        </authorList>
    </citation>
    <scope>NUCLEOTIDE SEQUENCE [LARGE SCALE GENOMIC DNA]</scope>
    <source>
        <strain evidence="4 5">CCMP1335</strain>
    </source>
</reference>
<evidence type="ECO:0000313" key="4">
    <source>
        <dbReference type="EMBL" id="EED88987.1"/>
    </source>
</evidence>
<dbReference type="HOGENOM" id="CLU_025300_0_3_1"/>
<evidence type="ECO:0000256" key="3">
    <source>
        <dbReference type="ARBA" id="ARBA00023216"/>
    </source>
</evidence>
<dbReference type="GO" id="GO:0005886">
    <property type="term" value="C:plasma membrane"/>
    <property type="evidence" value="ECO:0000318"/>
    <property type="project" value="GO_Central"/>
</dbReference>
<protein>
    <submittedName>
        <fullName evidence="4">Annexin</fullName>
    </submittedName>
</protein>
<keyword evidence="3" id="KW-0041">Annexin</keyword>
<dbReference type="PANTHER" id="PTHR10502">
    <property type="entry name" value="ANNEXIN"/>
    <property type="match status" value="1"/>
</dbReference>
<organism evidence="4 5">
    <name type="scientific">Thalassiosira pseudonana</name>
    <name type="common">Marine diatom</name>
    <name type="synonym">Cyclotella nana</name>
    <dbReference type="NCBI Taxonomy" id="35128"/>
    <lineage>
        <taxon>Eukaryota</taxon>
        <taxon>Sar</taxon>
        <taxon>Stramenopiles</taxon>
        <taxon>Ochrophyta</taxon>
        <taxon>Bacillariophyta</taxon>
        <taxon>Coscinodiscophyceae</taxon>
        <taxon>Thalassiosirophycidae</taxon>
        <taxon>Thalassiosirales</taxon>
        <taxon>Thalassiosiraceae</taxon>
        <taxon>Thalassiosira</taxon>
    </lineage>
</organism>
<dbReference type="GO" id="GO:0005509">
    <property type="term" value="F:calcium ion binding"/>
    <property type="evidence" value="ECO:0007669"/>
    <property type="project" value="InterPro"/>
</dbReference>
<sequence length="330" mass="36998">MNLYPNEVHQALLGDPSYTPDIDDACDHIYQATKGIGTDEEAIIATLGSKDASQRYLVAYRYKVKYNKELYTLMKKENSGNFGILTQLLALPIPVAEAKIIRIATKGFGTNEKLLYSVLLGRTNEEMELLKKAYFNKYSKDMADVVSSELSGSLKKLLMACVQGIEEKYDPTFHNESKAQEDADTFYKKGQGKWGTDESALFHIIVKSPPQYLKLVDDAYVAKHKVNLERAIEKELSGKVKKAAIFELGMKLTPYPTMAEHIKSTCAGMGTDELGLSCAILRYQHVLPRVMIEHTNLFGKTIHDRVASETSGDYKNLLLEMIRVAWPDAP</sequence>
<dbReference type="PaxDb" id="35128-Thaps269792"/>
<dbReference type="InterPro" id="IPR018502">
    <property type="entry name" value="Annexin_repeat"/>
</dbReference>
<dbReference type="RefSeq" id="XP_002293978.1">
    <property type="nucleotide sequence ID" value="XM_002293942.1"/>
</dbReference>
<dbReference type="InParanoid" id="B8CCQ1"/>
<dbReference type="InterPro" id="IPR001464">
    <property type="entry name" value="Annexin"/>
</dbReference>
<dbReference type="EMBL" id="CM000649">
    <property type="protein sequence ID" value="EED88987.1"/>
    <property type="molecule type" value="Genomic_DNA"/>
</dbReference>
<dbReference type="PRINTS" id="PR00196">
    <property type="entry name" value="ANNEXIN"/>
</dbReference>
<dbReference type="GO" id="GO:0005544">
    <property type="term" value="F:calcium-dependent phospholipid binding"/>
    <property type="evidence" value="ECO:0000318"/>
    <property type="project" value="GO_Central"/>
</dbReference>
<dbReference type="PANTHER" id="PTHR10502:SF102">
    <property type="entry name" value="ANNEXIN B11"/>
    <property type="match status" value="1"/>
</dbReference>
<keyword evidence="2" id="KW-0677">Repeat</keyword>
<dbReference type="Pfam" id="PF00191">
    <property type="entry name" value="Annexin"/>
    <property type="match status" value="3"/>
</dbReference>